<organism evidence="1 2">
    <name type="scientific">Erysiphe neolycopersici</name>
    <dbReference type="NCBI Taxonomy" id="212602"/>
    <lineage>
        <taxon>Eukaryota</taxon>
        <taxon>Fungi</taxon>
        <taxon>Dikarya</taxon>
        <taxon>Ascomycota</taxon>
        <taxon>Pezizomycotina</taxon>
        <taxon>Leotiomycetes</taxon>
        <taxon>Erysiphales</taxon>
        <taxon>Erysiphaceae</taxon>
        <taxon>Erysiphe</taxon>
    </lineage>
</organism>
<accession>A0A420HI24</accession>
<dbReference type="Proteomes" id="UP000286134">
    <property type="component" value="Unassembled WGS sequence"/>
</dbReference>
<gene>
    <name evidence="1" type="ORF">OnM2_076066</name>
</gene>
<comment type="caution">
    <text evidence="1">The sequence shown here is derived from an EMBL/GenBank/DDBJ whole genome shotgun (WGS) entry which is preliminary data.</text>
</comment>
<sequence>MIHGYTANKQDNGKYKDVNAFETNNAAELDEEPVSRGKHLDQNDMSVVFEEKAEKHNA</sequence>
<reference evidence="1 2" key="1">
    <citation type="journal article" date="2018" name="BMC Genomics">
        <title>Comparative genome analyses reveal sequence features reflecting distinct modes of host-adaptation between dicot and monocot powdery mildew.</title>
        <authorList>
            <person name="Wu Y."/>
            <person name="Ma X."/>
            <person name="Pan Z."/>
            <person name="Kale S.D."/>
            <person name="Song Y."/>
            <person name="King H."/>
            <person name="Zhang Q."/>
            <person name="Presley C."/>
            <person name="Deng X."/>
            <person name="Wei C.I."/>
            <person name="Xiao S."/>
        </authorList>
    </citation>
    <scope>NUCLEOTIDE SEQUENCE [LARGE SCALE GENOMIC DNA]</scope>
    <source>
        <strain evidence="1">UMSG2</strain>
    </source>
</reference>
<protein>
    <submittedName>
        <fullName evidence="1">Uncharacterized protein</fullName>
    </submittedName>
</protein>
<evidence type="ECO:0000313" key="2">
    <source>
        <dbReference type="Proteomes" id="UP000286134"/>
    </source>
</evidence>
<evidence type="ECO:0000313" key="1">
    <source>
        <dbReference type="EMBL" id="RKF57077.1"/>
    </source>
</evidence>
<name>A0A420HI24_9PEZI</name>
<dbReference type="EMBL" id="MCFK01007698">
    <property type="protein sequence ID" value="RKF57077.1"/>
    <property type="molecule type" value="Genomic_DNA"/>
</dbReference>
<dbReference type="AlphaFoldDB" id="A0A420HI24"/>
<keyword evidence="2" id="KW-1185">Reference proteome</keyword>
<proteinExistence type="predicted"/>